<evidence type="ECO:0000256" key="7">
    <source>
        <dbReference type="ARBA" id="ARBA00022917"/>
    </source>
</evidence>
<comment type="similarity">
    <text evidence="1 11">Belongs to the GatB/GatE family. GatB subfamily.</text>
</comment>
<dbReference type="HAMAP" id="MF_00121">
    <property type="entry name" value="GatB"/>
    <property type="match status" value="1"/>
</dbReference>
<dbReference type="InterPro" id="IPR003789">
    <property type="entry name" value="Asn/Gln_tRNA_amidoTrase-B-like"/>
</dbReference>
<keyword evidence="6 11" id="KW-0067">ATP-binding</keyword>
<keyword evidence="4 11" id="KW-0436">Ligase</keyword>
<dbReference type="Gene3D" id="1.10.10.410">
    <property type="match status" value="1"/>
</dbReference>
<dbReference type="EMBL" id="WBKO01000001">
    <property type="protein sequence ID" value="MDV2481754.1"/>
    <property type="molecule type" value="Genomic_DNA"/>
</dbReference>
<evidence type="ECO:0000256" key="2">
    <source>
        <dbReference type="ARBA" id="ARBA00011123"/>
    </source>
</evidence>
<sequence length="471" mass="52491">MKTIVGLEIHVQLATATKLFCGCSTDYRDDEPNTHCCPVCLGLPGALPRMNRKAVEYGLRVAKALDMKVPEESEFARKNYFYPDLPKAYQITQYDKPLAVEGTVEIEDDEGHEKIVRITRVHLEEDPGRLVHVAGAAKYSLVDYNRSGIPLLEIVTEPDMRSPQEARRFLNKLRTILEYLGVFDGDREGSLRVDANISLEGSQRVEVKNISSYKGVEKALTFEVTRQKNLLRRGQKVTRETRHFMEGRGITTSARGKEEEHDYRYFPEPDLRPLRVAGWVAEIDLPELPVARKNRFTAQYGISLNHARTLTGDLKLADFYEEVAHVDPALAATWVADTLLGELNYRDMSIAAVPADRFMELLALLRADTITDKAGVQVLREMLDACAAGSPCEKPADIVKREGLGKAAGDEFSGIVEKVVAANPQAVEDYRAGKKGALNFIVGQVMKETRGRADPRELGRIVSECIDTSGV</sequence>
<comment type="subunit">
    <text evidence="2 11">Heterotrimer of A, B and C subunits.</text>
</comment>
<dbReference type="SUPFAM" id="SSF55931">
    <property type="entry name" value="Glutamine synthetase/guanido kinase"/>
    <property type="match status" value="1"/>
</dbReference>
<feature type="domain" description="Asn/Gln amidotransferase" evidence="12">
    <location>
        <begin position="318"/>
        <end position="466"/>
    </location>
</feature>
<dbReference type="RefSeq" id="WP_317064776.1">
    <property type="nucleotide sequence ID" value="NZ_WBKO01000001.1"/>
</dbReference>
<evidence type="ECO:0000256" key="11">
    <source>
        <dbReference type="HAMAP-Rule" id="MF_00121"/>
    </source>
</evidence>
<dbReference type="EC" id="6.3.5.-" evidence="11"/>
<dbReference type="InterPro" id="IPR042114">
    <property type="entry name" value="GatB_C_1"/>
</dbReference>
<comment type="catalytic activity">
    <reaction evidence="9 11">
        <text>L-aspartyl-tRNA(Asn) + L-glutamine + ATP + H2O = L-asparaginyl-tRNA(Asn) + L-glutamate + ADP + phosphate + 2 H(+)</text>
        <dbReference type="Rhea" id="RHEA:14513"/>
        <dbReference type="Rhea" id="RHEA-COMP:9674"/>
        <dbReference type="Rhea" id="RHEA-COMP:9677"/>
        <dbReference type="ChEBI" id="CHEBI:15377"/>
        <dbReference type="ChEBI" id="CHEBI:15378"/>
        <dbReference type="ChEBI" id="CHEBI:29985"/>
        <dbReference type="ChEBI" id="CHEBI:30616"/>
        <dbReference type="ChEBI" id="CHEBI:43474"/>
        <dbReference type="ChEBI" id="CHEBI:58359"/>
        <dbReference type="ChEBI" id="CHEBI:78515"/>
        <dbReference type="ChEBI" id="CHEBI:78516"/>
        <dbReference type="ChEBI" id="CHEBI:456216"/>
    </reaction>
</comment>
<evidence type="ECO:0000256" key="1">
    <source>
        <dbReference type="ARBA" id="ARBA00005306"/>
    </source>
</evidence>
<keyword evidence="14" id="KW-1185">Reference proteome</keyword>
<protein>
    <recommendedName>
        <fullName evidence="3 11">Aspartyl/glutamyl-tRNA(Asn/Gln) amidotransferase subunit B</fullName>
        <shortName evidence="11">Asp/Glu-ADT subunit B</shortName>
        <ecNumber evidence="11">6.3.5.-</ecNumber>
    </recommendedName>
</protein>
<dbReference type="InterPro" id="IPR017958">
    <property type="entry name" value="Gln-tRNA_amidoTrfase_suB_CS"/>
</dbReference>
<evidence type="ECO:0000256" key="4">
    <source>
        <dbReference type="ARBA" id="ARBA00022598"/>
    </source>
</evidence>
<dbReference type="SMART" id="SM00845">
    <property type="entry name" value="GatB_Yqey"/>
    <property type="match status" value="1"/>
</dbReference>
<evidence type="ECO:0000256" key="9">
    <source>
        <dbReference type="ARBA" id="ARBA00047380"/>
    </source>
</evidence>
<comment type="caution">
    <text evidence="13">The sequence shown here is derived from an EMBL/GenBank/DDBJ whole genome shotgun (WGS) entry which is preliminary data.</text>
</comment>
<dbReference type="InterPro" id="IPR004413">
    <property type="entry name" value="GatB"/>
</dbReference>
<name>A0ABU3X128_9EURY</name>
<dbReference type="PROSITE" id="PS01234">
    <property type="entry name" value="GATB"/>
    <property type="match status" value="1"/>
</dbReference>
<comment type="function">
    <text evidence="8 11">Allows the formation of correctly charged Asn-tRNA(Asn) or Gln-tRNA(Gln) through the transamidation of misacylated Asp-tRNA(Asn) or Glu-tRNA(Gln) in organisms which lack either or both of asparaginyl-tRNA or glutaminyl-tRNA synthetases. The reaction takes place in the presence of glutamine and ATP through an activated phospho-Asp-tRNA(Asn) or phospho-Glu-tRNA(Gln).</text>
</comment>
<evidence type="ECO:0000256" key="6">
    <source>
        <dbReference type="ARBA" id="ARBA00022840"/>
    </source>
</evidence>
<organism evidence="13 14">
    <name type="scientific">Methanoculleus caldifontis</name>
    <dbReference type="NCBI Taxonomy" id="2651577"/>
    <lineage>
        <taxon>Archaea</taxon>
        <taxon>Methanobacteriati</taxon>
        <taxon>Methanobacteriota</taxon>
        <taxon>Stenosarchaea group</taxon>
        <taxon>Methanomicrobia</taxon>
        <taxon>Methanomicrobiales</taxon>
        <taxon>Methanomicrobiaceae</taxon>
        <taxon>Methanoculleus</taxon>
    </lineage>
</organism>
<dbReference type="Pfam" id="PF02637">
    <property type="entry name" value="GatB_Yqey"/>
    <property type="match status" value="1"/>
</dbReference>
<dbReference type="InterPro" id="IPR006075">
    <property type="entry name" value="Asn/Gln-tRNA_Trfase_suB/E_cat"/>
</dbReference>
<dbReference type="InterPro" id="IPR014746">
    <property type="entry name" value="Gln_synth/guanido_kin_cat_dom"/>
</dbReference>
<reference evidence="13 14" key="1">
    <citation type="submission" date="2019-10" db="EMBL/GenBank/DDBJ databases">
        <title>Isolation and characterization of Methanoculleus sp. Wushi-C6 from a hot spring well.</title>
        <authorList>
            <person name="Chen S.-C."/>
            <person name="Lan Z.-H."/>
            <person name="You Y.-T."/>
            <person name="Lai M.-C."/>
        </authorList>
    </citation>
    <scope>NUCLEOTIDE SEQUENCE [LARGE SCALE GENOMIC DNA]</scope>
    <source>
        <strain evidence="13 14">Wushi-C6</strain>
    </source>
</reference>
<dbReference type="InterPro" id="IPR023168">
    <property type="entry name" value="GatB_Yqey_C_2"/>
</dbReference>
<proteinExistence type="inferred from homology"/>
<evidence type="ECO:0000256" key="3">
    <source>
        <dbReference type="ARBA" id="ARBA00016923"/>
    </source>
</evidence>
<dbReference type="NCBIfam" id="NF004014">
    <property type="entry name" value="PRK05477.1-4"/>
    <property type="match status" value="1"/>
</dbReference>
<dbReference type="Gene3D" id="1.10.150.380">
    <property type="entry name" value="GatB domain, N-terminal subdomain"/>
    <property type="match status" value="1"/>
</dbReference>
<dbReference type="Pfam" id="PF02934">
    <property type="entry name" value="GatB_N"/>
    <property type="match status" value="1"/>
</dbReference>
<evidence type="ECO:0000259" key="12">
    <source>
        <dbReference type="SMART" id="SM00845"/>
    </source>
</evidence>
<dbReference type="PANTHER" id="PTHR11659">
    <property type="entry name" value="GLUTAMYL-TRNA GLN AMIDOTRANSFERASE SUBUNIT B MITOCHONDRIAL AND PROKARYOTIC PET112-RELATED"/>
    <property type="match status" value="1"/>
</dbReference>
<accession>A0ABU3X128</accession>
<dbReference type="SUPFAM" id="SSF89095">
    <property type="entry name" value="GatB/YqeY motif"/>
    <property type="match status" value="1"/>
</dbReference>
<dbReference type="NCBIfam" id="NF004012">
    <property type="entry name" value="PRK05477.1-2"/>
    <property type="match status" value="1"/>
</dbReference>
<evidence type="ECO:0000256" key="8">
    <source>
        <dbReference type="ARBA" id="ARBA00024799"/>
    </source>
</evidence>
<dbReference type="InterPro" id="IPR017959">
    <property type="entry name" value="Asn/Gln-tRNA_amidoTrfase_suB/E"/>
</dbReference>
<evidence type="ECO:0000313" key="14">
    <source>
        <dbReference type="Proteomes" id="UP001281203"/>
    </source>
</evidence>
<dbReference type="PANTHER" id="PTHR11659:SF0">
    <property type="entry name" value="GLUTAMYL-TRNA(GLN) AMIDOTRANSFERASE SUBUNIT B, MITOCHONDRIAL"/>
    <property type="match status" value="1"/>
</dbReference>
<gene>
    <name evidence="11 13" type="primary">gatB</name>
    <name evidence="13" type="ORF">F8E02_06985</name>
</gene>
<dbReference type="NCBIfam" id="TIGR00133">
    <property type="entry name" value="gatB"/>
    <property type="match status" value="1"/>
</dbReference>
<dbReference type="Proteomes" id="UP001281203">
    <property type="component" value="Unassembled WGS sequence"/>
</dbReference>
<evidence type="ECO:0000313" key="13">
    <source>
        <dbReference type="EMBL" id="MDV2481754.1"/>
    </source>
</evidence>
<evidence type="ECO:0000256" key="5">
    <source>
        <dbReference type="ARBA" id="ARBA00022741"/>
    </source>
</evidence>
<comment type="catalytic activity">
    <reaction evidence="10 11">
        <text>L-glutamyl-tRNA(Gln) + L-glutamine + ATP + H2O = L-glutaminyl-tRNA(Gln) + L-glutamate + ADP + phosphate + H(+)</text>
        <dbReference type="Rhea" id="RHEA:17521"/>
        <dbReference type="Rhea" id="RHEA-COMP:9681"/>
        <dbReference type="Rhea" id="RHEA-COMP:9684"/>
        <dbReference type="ChEBI" id="CHEBI:15377"/>
        <dbReference type="ChEBI" id="CHEBI:15378"/>
        <dbReference type="ChEBI" id="CHEBI:29985"/>
        <dbReference type="ChEBI" id="CHEBI:30616"/>
        <dbReference type="ChEBI" id="CHEBI:43474"/>
        <dbReference type="ChEBI" id="CHEBI:58359"/>
        <dbReference type="ChEBI" id="CHEBI:78520"/>
        <dbReference type="ChEBI" id="CHEBI:78521"/>
        <dbReference type="ChEBI" id="CHEBI:456216"/>
    </reaction>
</comment>
<keyword evidence="5 11" id="KW-0547">Nucleotide-binding</keyword>
<dbReference type="InterPro" id="IPR018027">
    <property type="entry name" value="Asn/Gln_amidotransferase"/>
</dbReference>
<keyword evidence="7 11" id="KW-0648">Protein biosynthesis</keyword>
<evidence type="ECO:0000256" key="10">
    <source>
        <dbReference type="ARBA" id="ARBA00047913"/>
    </source>
</evidence>